<name>A0A8J8CMV7_9CYAN</name>
<organism evidence="6 7">
    <name type="scientific">Myxacorys almedinensis A</name>
    <dbReference type="NCBI Taxonomy" id="2690445"/>
    <lineage>
        <taxon>Bacteria</taxon>
        <taxon>Bacillati</taxon>
        <taxon>Cyanobacteriota</taxon>
        <taxon>Cyanophyceae</taxon>
        <taxon>Leptolyngbyales</taxon>
        <taxon>Leptolyngbyaceae</taxon>
        <taxon>Myxacorys</taxon>
        <taxon>Myxacorys almedinensis</taxon>
    </lineage>
</organism>
<keyword evidence="2" id="KW-0813">Transport</keyword>
<dbReference type="Pfam" id="PF01547">
    <property type="entry name" value="SBP_bac_1"/>
    <property type="match status" value="1"/>
</dbReference>
<dbReference type="AlphaFoldDB" id="A0A8J8CMV7"/>
<feature type="transmembrane region" description="Helical" evidence="5">
    <location>
        <begin position="21"/>
        <end position="40"/>
    </location>
</feature>
<dbReference type="PANTHER" id="PTHR43649:SF34">
    <property type="entry name" value="ABC TRANSPORTER PERIPLASMIC-BINDING PROTEIN YCJN-RELATED"/>
    <property type="match status" value="1"/>
</dbReference>
<reference evidence="6" key="1">
    <citation type="submission" date="2019-12" db="EMBL/GenBank/DDBJ databases">
        <title>High-Quality draft genome sequences of three cyanobacteria isolated from the limestone walls of the Old Cathedral of Coimbra.</title>
        <authorList>
            <person name="Tiago I."/>
            <person name="Soares F."/>
            <person name="Portugal A."/>
        </authorList>
    </citation>
    <scope>NUCLEOTIDE SEQUENCE</scope>
    <source>
        <strain evidence="6">A</strain>
    </source>
</reference>
<evidence type="ECO:0000256" key="5">
    <source>
        <dbReference type="SAM" id="Phobius"/>
    </source>
</evidence>
<comment type="similarity">
    <text evidence="1">Belongs to the bacterial solute-binding protein 1 family.</text>
</comment>
<gene>
    <name evidence="6" type="ORF">GS601_10815</name>
</gene>
<feature type="compositionally biased region" description="Basic and acidic residues" evidence="4">
    <location>
        <begin position="468"/>
        <end position="477"/>
    </location>
</feature>
<dbReference type="InterPro" id="IPR006059">
    <property type="entry name" value="SBP"/>
</dbReference>
<dbReference type="PANTHER" id="PTHR43649">
    <property type="entry name" value="ARABINOSE-BINDING PROTEIN-RELATED"/>
    <property type="match status" value="1"/>
</dbReference>
<dbReference type="Proteomes" id="UP000646053">
    <property type="component" value="Unassembled WGS sequence"/>
</dbReference>
<evidence type="ECO:0000313" key="6">
    <source>
        <dbReference type="EMBL" id="NDJ17777.1"/>
    </source>
</evidence>
<evidence type="ECO:0000256" key="3">
    <source>
        <dbReference type="ARBA" id="ARBA00022729"/>
    </source>
</evidence>
<comment type="caution">
    <text evidence="6">The sequence shown here is derived from an EMBL/GenBank/DDBJ whole genome shotgun (WGS) entry which is preliminary data.</text>
</comment>
<evidence type="ECO:0000256" key="4">
    <source>
        <dbReference type="SAM" id="MobiDB-lite"/>
    </source>
</evidence>
<feature type="compositionally biased region" description="Polar residues" evidence="4">
    <location>
        <begin position="478"/>
        <end position="487"/>
    </location>
</feature>
<keyword evidence="3" id="KW-0732">Signal</keyword>
<dbReference type="InterPro" id="IPR050490">
    <property type="entry name" value="Bact_solute-bd_prot1"/>
</dbReference>
<keyword evidence="5" id="KW-1133">Transmembrane helix</keyword>
<dbReference type="SUPFAM" id="SSF53850">
    <property type="entry name" value="Periplasmic binding protein-like II"/>
    <property type="match status" value="1"/>
</dbReference>
<keyword evidence="5" id="KW-0812">Transmembrane</keyword>
<accession>A0A8J8CMV7</accession>
<keyword evidence="5" id="KW-0472">Membrane</keyword>
<proteinExistence type="inferred from homology"/>
<protein>
    <submittedName>
        <fullName evidence="6">Extracellular solute-binding protein</fullName>
    </submittedName>
</protein>
<keyword evidence="7" id="KW-1185">Reference proteome</keyword>
<evidence type="ECO:0000256" key="1">
    <source>
        <dbReference type="ARBA" id="ARBA00008520"/>
    </source>
</evidence>
<evidence type="ECO:0000313" key="7">
    <source>
        <dbReference type="Proteomes" id="UP000646053"/>
    </source>
</evidence>
<evidence type="ECO:0000256" key="2">
    <source>
        <dbReference type="ARBA" id="ARBA00022448"/>
    </source>
</evidence>
<dbReference type="EMBL" id="WVIE01000010">
    <property type="protein sequence ID" value="NDJ17777.1"/>
    <property type="molecule type" value="Genomic_DNA"/>
</dbReference>
<feature type="region of interest" description="Disordered" evidence="4">
    <location>
        <begin position="468"/>
        <end position="487"/>
    </location>
</feature>
<dbReference type="RefSeq" id="WP_162423287.1">
    <property type="nucleotide sequence ID" value="NZ_WVIE01000010.1"/>
</dbReference>
<dbReference type="Gene3D" id="3.40.190.10">
    <property type="entry name" value="Periplasmic binding protein-like II"/>
    <property type="match status" value="2"/>
</dbReference>
<sequence>MRSGQWYEKLQHIWQRSNLALIGLGLLAVCLGFIVSNWALQSNLIRSRNHKVTLSFVVPNDVAMQWQSLIDEFETIHPNIAIDLVNLRDQNAIKPQDSRAVKKRYIDSFTSQGEAAYDLVFMDVIWVPEFAENRWILELPIPPGDPELRKFLNDDVKGGTYEHKLYRMPLRSDVGWLYYRADLLKEAGLKPPETFEELINISQALKAKFEDKGLRWGYLWQGRQAEALVAMFVEVLHGHGGFWINSETLEVGLDRPEAIAAVQFLHRTMLDEHPISPKTLTTYREDETLKLFLEGNAAFLRNWSYVLPRANLTDSGIRNKIGVKPMVHAPGYTSGGCQGGWGLGIAERTQHFKEAWEAVRFFTSAAAQRKLYLAASDGLPARRELFKDSQLVKRYSHYPAILNFFEHQKPHPVVLRPAVPQYAKATCILQKYLHSALTQENPEIEKKMQDAARETRILLKMSDSRPNEDCLFDDRRQTAINQGQISR</sequence>